<comment type="activity regulation">
    <text evidence="15">Allosterically activated by ADP and other diphosphonucleosides, and allosterically inhibited by phosphoenolpyruvate.</text>
</comment>
<reference evidence="18 19" key="1">
    <citation type="submission" date="2020-04" db="EMBL/GenBank/DDBJ databases">
        <authorList>
            <person name="Hitch T.C.A."/>
            <person name="Wylensek D."/>
            <person name="Clavel T."/>
        </authorList>
    </citation>
    <scope>NUCLEOTIDE SEQUENCE [LARGE SCALE GENOMIC DNA]</scope>
    <source>
        <strain evidence="18 19">Oil-RF-744-FAT-WT-6-1</strain>
    </source>
</reference>
<dbReference type="UniPathway" id="UPA00109">
    <property type="reaction ID" value="UER00182"/>
</dbReference>
<dbReference type="PRINTS" id="PR00476">
    <property type="entry name" value="PHFRCTKINASE"/>
</dbReference>
<comment type="subunit">
    <text evidence="15">Homotetramer.</text>
</comment>
<sequence length="321" mass="34497">MIKKIGILTSGGDAPGMNAAIRGVTRYAMYKGLTVEGILRGYDGLIHGDSTALTRRSVGGIIHRGGTLLKTARSEEFRTEEGRQKAYEWLQKNHIDALVVIGGDGSMKGAEKLSALGIPTITIPGTIDNDMPGTEYTLGYDTAVNTVLEAVNRIRDTASSHDRVAIVEVMGRHAGFIALESGMACGAEIVLVPEKKVTLKEVADHLVESHKQWKMSSIVIVAEGAVSGCDVLTYMKQHHPEMNPSLTVLGYLQRGGAPSARDAKMAGLFAQKAVDYLLSGGKDAVIGSIHDKIVATPYTEVDKYKFTIDENEYDLVHALGT</sequence>
<evidence type="ECO:0000256" key="14">
    <source>
        <dbReference type="ARBA" id="ARBA00048070"/>
    </source>
</evidence>
<evidence type="ECO:0000256" key="7">
    <source>
        <dbReference type="ARBA" id="ARBA00022679"/>
    </source>
</evidence>
<evidence type="ECO:0000256" key="11">
    <source>
        <dbReference type="ARBA" id="ARBA00022840"/>
    </source>
</evidence>
<keyword evidence="8 15" id="KW-0479">Metal-binding</keyword>
<evidence type="ECO:0000256" key="15">
    <source>
        <dbReference type="HAMAP-Rule" id="MF_00339"/>
    </source>
</evidence>
<dbReference type="HAMAP" id="MF_00339">
    <property type="entry name" value="Phosphofructokinase_I_B1"/>
    <property type="match status" value="1"/>
</dbReference>
<evidence type="ECO:0000256" key="13">
    <source>
        <dbReference type="ARBA" id="ARBA00023152"/>
    </source>
</evidence>
<evidence type="ECO:0000259" key="16">
    <source>
        <dbReference type="Pfam" id="PF00365"/>
    </source>
</evidence>
<feature type="binding site" description="in other chain" evidence="15">
    <location>
        <begin position="214"/>
        <end position="216"/>
    </location>
    <ligand>
        <name>ADP</name>
        <dbReference type="ChEBI" id="CHEBI:456216"/>
        <note>allosteric activator; ligand shared between dimeric partners</note>
    </ligand>
</feature>
<dbReference type="OrthoDB" id="9802503at2"/>
<keyword evidence="13 15" id="KW-0324">Glycolysis</keyword>
<evidence type="ECO:0000313" key="17">
    <source>
        <dbReference type="EMBL" id="MFG6272711.1"/>
    </source>
</evidence>
<organism evidence="18 19">
    <name type="scientific">Megasphaera hexanoica</name>
    <dbReference type="NCBI Taxonomy" id="1675036"/>
    <lineage>
        <taxon>Bacteria</taxon>
        <taxon>Bacillati</taxon>
        <taxon>Bacillota</taxon>
        <taxon>Negativicutes</taxon>
        <taxon>Veillonellales</taxon>
        <taxon>Veillonellaceae</taxon>
        <taxon>Megasphaera</taxon>
    </lineage>
</organism>
<feature type="binding site" description="in other chain" evidence="15">
    <location>
        <begin position="126"/>
        <end position="128"/>
    </location>
    <ligand>
        <name>substrate</name>
        <note>ligand shared between dimeric partners</note>
    </ligand>
</feature>
<dbReference type="Proteomes" id="UP000591071">
    <property type="component" value="Unassembled WGS sequence"/>
</dbReference>
<dbReference type="PANTHER" id="PTHR13697:SF4">
    <property type="entry name" value="ATP-DEPENDENT 6-PHOSPHOFRUCTOKINASE"/>
    <property type="match status" value="1"/>
</dbReference>
<keyword evidence="10 15" id="KW-0418">Kinase</keyword>
<comment type="caution">
    <text evidence="15">Lacks conserved residue(s) required for the propagation of feature annotation.</text>
</comment>
<dbReference type="FunFam" id="3.40.50.450:FF:000001">
    <property type="entry name" value="ATP-dependent 6-phosphofructokinase"/>
    <property type="match status" value="1"/>
</dbReference>
<evidence type="ECO:0000256" key="5">
    <source>
        <dbReference type="ARBA" id="ARBA00022490"/>
    </source>
</evidence>
<dbReference type="GO" id="GO:0030388">
    <property type="term" value="P:fructose 1,6-bisphosphate metabolic process"/>
    <property type="evidence" value="ECO:0007669"/>
    <property type="project" value="TreeGrafter"/>
</dbReference>
<comment type="function">
    <text evidence="2 15">Catalyzes the phosphorylation of D-fructose 6-phosphate to fructose 1,6-bisphosphate by ATP, the first committing step of glycolysis.</text>
</comment>
<keyword evidence="20" id="KW-1185">Reference proteome</keyword>
<feature type="domain" description="Phosphofructokinase" evidence="16">
    <location>
        <begin position="4"/>
        <end position="276"/>
    </location>
</feature>
<keyword evidence="6 15" id="KW-0021">Allosteric enzyme</keyword>
<feature type="binding site" description="in other chain" evidence="15">
    <location>
        <position position="155"/>
    </location>
    <ligand>
        <name>ADP</name>
        <dbReference type="ChEBI" id="CHEBI:456216"/>
        <note>allosteric activator; ligand shared between dimeric partners</note>
    </ligand>
</feature>
<proteinExistence type="inferred from homology"/>
<feature type="binding site" description="in other chain" evidence="15">
    <location>
        <begin position="170"/>
        <end position="172"/>
    </location>
    <ligand>
        <name>substrate</name>
        <note>ligand shared between dimeric partners</note>
    </ligand>
</feature>
<dbReference type="InterPro" id="IPR012828">
    <property type="entry name" value="PFKA_ATP_prok"/>
</dbReference>
<dbReference type="EC" id="2.7.1.11" evidence="15"/>
<dbReference type="Gene3D" id="3.40.50.450">
    <property type="match status" value="1"/>
</dbReference>
<dbReference type="KEGG" id="mhw:ACT01_03455"/>
<evidence type="ECO:0000256" key="9">
    <source>
        <dbReference type="ARBA" id="ARBA00022741"/>
    </source>
</evidence>
<evidence type="ECO:0000313" key="18">
    <source>
        <dbReference type="EMBL" id="NME27109.1"/>
    </source>
</evidence>
<comment type="catalytic activity">
    <reaction evidence="14 15">
        <text>beta-D-fructose 6-phosphate + ATP = beta-D-fructose 1,6-bisphosphate + ADP + H(+)</text>
        <dbReference type="Rhea" id="RHEA:16109"/>
        <dbReference type="ChEBI" id="CHEBI:15378"/>
        <dbReference type="ChEBI" id="CHEBI:30616"/>
        <dbReference type="ChEBI" id="CHEBI:32966"/>
        <dbReference type="ChEBI" id="CHEBI:57634"/>
        <dbReference type="ChEBI" id="CHEBI:456216"/>
        <dbReference type="EC" id="2.7.1.11"/>
    </reaction>
</comment>
<dbReference type="InterPro" id="IPR022953">
    <property type="entry name" value="ATP_PFK"/>
</dbReference>
<dbReference type="FunFam" id="3.40.50.460:FF:000002">
    <property type="entry name" value="ATP-dependent 6-phosphofructokinase"/>
    <property type="match status" value="1"/>
</dbReference>
<dbReference type="GO" id="GO:0006002">
    <property type="term" value="P:fructose 6-phosphate metabolic process"/>
    <property type="evidence" value="ECO:0007669"/>
    <property type="project" value="InterPro"/>
</dbReference>
<reference evidence="17 20" key="2">
    <citation type="submission" date="2024-10" db="EMBL/GenBank/DDBJ databases">
        <authorList>
            <person name="Sang B.-I."/>
            <person name="Prabhaharan D."/>
        </authorList>
    </citation>
    <scope>NUCLEOTIDE SEQUENCE [LARGE SCALE GENOMIC DNA]</scope>
    <source>
        <strain evidence="17 20">MH</strain>
    </source>
</reference>
<dbReference type="GO" id="GO:0003872">
    <property type="term" value="F:6-phosphofructokinase activity"/>
    <property type="evidence" value="ECO:0007669"/>
    <property type="project" value="UniProtKB-UniRule"/>
</dbReference>
<feature type="binding site" evidence="15">
    <location>
        <position position="12"/>
    </location>
    <ligand>
        <name>ATP</name>
        <dbReference type="ChEBI" id="CHEBI:30616"/>
    </ligand>
</feature>
<evidence type="ECO:0000256" key="6">
    <source>
        <dbReference type="ARBA" id="ARBA00022533"/>
    </source>
</evidence>
<evidence type="ECO:0000313" key="19">
    <source>
        <dbReference type="Proteomes" id="UP000591071"/>
    </source>
</evidence>
<dbReference type="GO" id="GO:0005524">
    <property type="term" value="F:ATP binding"/>
    <property type="evidence" value="ECO:0007669"/>
    <property type="project" value="UniProtKB-KW"/>
</dbReference>
<accession>A0A848BVX8</accession>
<evidence type="ECO:0000256" key="10">
    <source>
        <dbReference type="ARBA" id="ARBA00022777"/>
    </source>
</evidence>
<dbReference type="InterPro" id="IPR012003">
    <property type="entry name" value="ATP_PFK_prok-type"/>
</dbReference>
<evidence type="ECO:0000256" key="12">
    <source>
        <dbReference type="ARBA" id="ARBA00022842"/>
    </source>
</evidence>
<keyword evidence="12 15" id="KW-0460">Magnesium</keyword>
<dbReference type="PANTHER" id="PTHR13697">
    <property type="entry name" value="PHOSPHOFRUCTOKINASE"/>
    <property type="match status" value="1"/>
</dbReference>
<feature type="binding site" evidence="15">
    <location>
        <position position="104"/>
    </location>
    <ligand>
        <name>Mg(2+)</name>
        <dbReference type="ChEBI" id="CHEBI:18420"/>
        <note>catalytic</note>
    </ligand>
</feature>
<evidence type="ECO:0000256" key="3">
    <source>
        <dbReference type="ARBA" id="ARBA00004496"/>
    </source>
</evidence>
<dbReference type="GO" id="GO:0061621">
    <property type="term" value="P:canonical glycolysis"/>
    <property type="evidence" value="ECO:0007669"/>
    <property type="project" value="TreeGrafter"/>
</dbReference>
<dbReference type="GO" id="GO:0070095">
    <property type="term" value="F:fructose-6-phosphate binding"/>
    <property type="evidence" value="ECO:0007669"/>
    <property type="project" value="TreeGrafter"/>
</dbReference>
<keyword evidence="9 15" id="KW-0547">Nucleotide-binding</keyword>
<dbReference type="Pfam" id="PF00365">
    <property type="entry name" value="PFK"/>
    <property type="match status" value="1"/>
</dbReference>
<dbReference type="GO" id="GO:0046872">
    <property type="term" value="F:metal ion binding"/>
    <property type="evidence" value="ECO:0007669"/>
    <property type="project" value="UniProtKB-KW"/>
</dbReference>
<dbReference type="Gene3D" id="3.40.50.460">
    <property type="entry name" value="Phosphofructokinase domain"/>
    <property type="match status" value="1"/>
</dbReference>
<feature type="binding site" evidence="15">
    <location>
        <position position="163"/>
    </location>
    <ligand>
        <name>substrate</name>
        <note>ligand shared between dimeric partners</note>
    </ligand>
</feature>
<feature type="binding site" description="in other chain" evidence="15">
    <location>
        <begin position="186"/>
        <end position="188"/>
    </location>
    <ligand>
        <name>ADP</name>
        <dbReference type="ChEBI" id="CHEBI:456216"/>
        <note>allosteric activator; ligand shared between dimeric partners</note>
    </ligand>
</feature>
<dbReference type="PIRSF" id="PIRSF000532">
    <property type="entry name" value="ATP_PFK_prok"/>
    <property type="match status" value="1"/>
</dbReference>
<dbReference type="InterPro" id="IPR000023">
    <property type="entry name" value="Phosphofructokinase_dom"/>
</dbReference>
<evidence type="ECO:0000256" key="4">
    <source>
        <dbReference type="ARBA" id="ARBA00004679"/>
    </source>
</evidence>
<dbReference type="EMBL" id="JABAFG010000001">
    <property type="protein sequence ID" value="NME27109.1"/>
    <property type="molecule type" value="Genomic_DNA"/>
</dbReference>
<keyword evidence="11 15" id="KW-0067">ATP-binding</keyword>
<comment type="subcellular location">
    <subcellularLocation>
        <location evidence="3 15">Cytoplasm</location>
    </subcellularLocation>
</comment>
<feature type="active site" description="Proton acceptor" evidence="15">
    <location>
        <position position="128"/>
    </location>
</feature>
<comment type="pathway">
    <text evidence="4 15">Carbohydrate degradation; glycolysis; D-glyceraldehyde 3-phosphate and glycerone phosphate from D-glucose: step 3/4.</text>
</comment>
<feature type="binding site" description="in other chain" evidence="15">
    <location>
        <begin position="251"/>
        <end position="254"/>
    </location>
    <ligand>
        <name>substrate</name>
        <note>ligand shared between dimeric partners</note>
    </ligand>
</feature>
<dbReference type="EMBL" id="JBIEKR010000004">
    <property type="protein sequence ID" value="MFG6272711.1"/>
    <property type="molecule type" value="Genomic_DNA"/>
</dbReference>
<dbReference type="AlphaFoldDB" id="A0A848BVX8"/>
<evidence type="ECO:0000256" key="1">
    <source>
        <dbReference type="ARBA" id="ARBA00001946"/>
    </source>
</evidence>
<keyword evidence="5 15" id="KW-0963">Cytoplasm</keyword>
<evidence type="ECO:0000256" key="2">
    <source>
        <dbReference type="ARBA" id="ARBA00002659"/>
    </source>
</evidence>
<dbReference type="Proteomes" id="UP001605989">
    <property type="component" value="Unassembled WGS sequence"/>
</dbReference>
<comment type="caution">
    <text evidence="18">The sequence shown here is derived from an EMBL/GenBank/DDBJ whole genome shotgun (WGS) entry which is preliminary data.</text>
</comment>
<dbReference type="GO" id="GO:0048029">
    <property type="term" value="F:monosaccharide binding"/>
    <property type="evidence" value="ECO:0007669"/>
    <property type="project" value="TreeGrafter"/>
</dbReference>
<name>A0A848BVX8_9FIRM</name>
<gene>
    <name evidence="15" type="primary">pfkA</name>
    <name evidence="17" type="ORF">ACGTZG_05855</name>
    <name evidence="18" type="ORF">HF872_00505</name>
</gene>
<protein>
    <recommendedName>
        <fullName evidence="15">ATP-dependent 6-phosphofructokinase</fullName>
        <shortName evidence="15">ATP-PFK</shortName>
        <shortName evidence="15">Phosphofructokinase</shortName>
        <ecNumber evidence="15">2.7.1.11</ecNumber>
    </recommendedName>
    <alternativeName>
        <fullName evidence="15">Phosphohexokinase</fullName>
    </alternativeName>
</protein>
<feature type="binding site" description="in other chain" evidence="15">
    <location>
        <position position="223"/>
    </location>
    <ligand>
        <name>substrate</name>
        <note>ligand shared between dimeric partners</note>
    </ligand>
</feature>
<feature type="binding site" evidence="15">
    <location>
        <begin position="103"/>
        <end position="106"/>
    </location>
    <ligand>
        <name>ATP</name>
        <dbReference type="ChEBI" id="CHEBI:30616"/>
    </ligand>
</feature>
<comment type="cofactor">
    <cofactor evidence="1 15">
        <name>Mg(2+)</name>
        <dbReference type="ChEBI" id="CHEBI:18420"/>
    </cofactor>
</comment>
<evidence type="ECO:0000256" key="8">
    <source>
        <dbReference type="ARBA" id="ARBA00022723"/>
    </source>
</evidence>
<feature type="binding site" evidence="15">
    <location>
        <begin position="22"/>
        <end position="26"/>
    </location>
    <ligand>
        <name>ADP</name>
        <dbReference type="ChEBI" id="CHEBI:456216"/>
        <note>allosteric activator; ligand shared between dimeric partners</note>
    </ligand>
</feature>
<dbReference type="NCBIfam" id="NF002872">
    <property type="entry name" value="PRK03202.1"/>
    <property type="match status" value="1"/>
</dbReference>
<dbReference type="GO" id="GO:0042802">
    <property type="term" value="F:identical protein binding"/>
    <property type="evidence" value="ECO:0007669"/>
    <property type="project" value="TreeGrafter"/>
</dbReference>
<comment type="similarity">
    <text evidence="15">Belongs to the phosphofructokinase type A (PFKA) family. ATP-dependent PFK group I subfamily. Prokaryotic clade 'B1' sub-subfamily.</text>
</comment>
<keyword evidence="7 15" id="KW-0808">Transferase</keyword>
<evidence type="ECO:0000313" key="20">
    <source>
        <dbReference type="Proteomes" id="UP001605989"/>
    </source>
</evidence>
<feature type="binding site" evidence="15">
    <location>
        <begin position="73"/>
        <end position="74"/>
    </location>
    <ligand>
        <name>ATP</name>
        <dbReference type="ChEBI" id="CHEBI:30616"/>
    </ligand>
</feature>
<dbReference type="RefSeq" id="WP_059077069.1">
    <property type="nucleotide sequence ID" value="NZ_CP011940.1"/>
</dbReference>
<dbReference type="GO" id="GO:0016208">
    <property type="term" value="F:AMP binding"/>
    <property type="evidence" value="ECO:0007669"/>
    <property type="project" value="TreeGrafter"/>
</dbReference>
<dbReference type="InterPro" id="IPR035966">
    <property type="entry name" value="PKF_sf"/>
</dbReference>
<dbReference type="SUPFAM" id="SSF53784">
    <property type="entry name" value="Phosphofructokinase"/>
    <property type="match status" value="1"/>
</dbReference>
<dbReference type="GO" id="GO:0005945">
    <property type="term" value="C:6-phosphofructokinase complex"/>
    <property type="evidence" value="ECO:0007669"/>
    <property type="project" value="TreeGrafter"/>
</dbReference>